<dbReference type="Gene3D" id="2.30.29.30">
    <property type="entry name" value="Pleckstrin-homology domain (PH domain)/Phosphotyrosine-binding domain (PTB)"/>
    <property type="match status" value="1"/>
</dbReference>
<comment type="caution">
    <text evidence="3">The sequence shown here is derived from an EMBL/GenBank/DDBJ whole genome shotgun (WGS) entry which is preliminary data.</text>
</comment>
<evidence type="ECO:0000259" key="2">
    <source>
        <dbReference type="PROSITE" id="PS50003"/>
    </source>
</evidence>
<sequence>MESKTMISSRYSMDTSTHSRLDTLSSRRDGQKSRRKSRLLYAEKYGLNSPVEDSDNGGYTDDSDQDEHDHCPHALSLKPRSYSYSGGNMFNTTSGRPRSLFNLLEPSRTTTRPVAFVKPTTATTFGTPPSTVPNDMLSVQQLYEQYHRKVYMEGFVSKRNTCNSDGSFCQDDWTKLYMELSGPILFLWDGQKSNNNNDDGSGTILPYYINISDATATLDHHNDLVNDTPVLMILNTAGRNQYLIRPEPPTLSAAQNWVTAIRLSCFENARLHEIYTRYLLLRPSYQPLWNPTSSPAPKQKRRTEGYLQARFSGDTEWKRYWAVAYHQRNEKRFFGKTKKVPCKSQFMFYESKKSKHPSVTLVNILHAYSLYPQSPQLIDQATMFKVEGTTMTTIDPKTGNQSMMHASAGTLLMTATTDEMMKWVVGIFDVFKLYGRPSSLLDDPMNPKALNFGEMAANDSAAFCFSSLVENDNDNDCDNEDDDIPQLFLECPDVVHLPMGQNETLLDSKMAFTHVLVEKLKNHSTTKTPFYAAKTRANSAPLLTDISPASGHTLDRPMKTPASISPSASATSTPCQRPHPTDFASTMLHSRSRALLYASDDSGDEADDKSSSDQSDSDSFINNNTTPIPTATHYKKISTFVYLLCISIGTTYHRFARIATSINGFNIRNQQLHCLQ</sequence>
<dbReference type="EMBL" id="MCGE01000004">
    <property type="protein sequence ID" value="ORZ22387.1"/>
    <property type="molecule type" value="Genomic_DNA"/>
</dbReference>
<feature type="compositionally biased region" description="Low complexity" evidence="1">
    <location>
        <begin position="612"/>
        <end position="625"/>
    </location>
</feature>
<evidence type="ECO:0000313" key="3">
    <source>
        <dbReference type="EMBL" id="ORZ22387.1"/>
    </source>
</evidence>
<evidence type="ECO:0000256" key="1">
    <source>
        <dbReference type="SAM" id="MobiDB-lite"/>
    </source>
</evidence>
<dbReference type="SMART" id="SM00233">
    <property type="entry name" value="PH"/>
    <property type="match status" value="2"/>
</dbReference>
<dbReference type="InterPro" id="IPR011993">
    <property type="entry name" value="PH-like_dom_sf"/>
</dbReference>
<dbReference type="AlphaFoldDB" id="A0A1X2IUD3"/>
<feature type="compositionally biased region" description="Basic and acidic residues" evidence="1">
    <location>
        <begin position="17"/>
        <end position="32"/>
    </location>
</feature>
<accession>A0A1X2IUD3</accession>
<dbReference type="Proteomes" id="UP000193560">
    <property type="component" value="Unassembled WGS sequence"/>
</dbReference>
<feature type="region of interest" description="Disordered" evidence="1">
    <location>
        <begin position="542"/>
        <end position="584"/>
    </location>
</feature>
<name>A0A1X2IUD3_9FUNG</name>
<evidence type="ECO:0000313" key="4">
    <source>
        <dbReference type="Proteomes" id="UP000193560"/>
    </source>
</evidence>
<keyword evidence="4" id="KW-1185">Reference proteome</keyword>
<feature type="region of interest" description="Disordered" evidence="1">
    <location>
        <begin position="599"/>
        <end position="625"/>
    </location>
</feature>
<feature type="region of interest" description="Disordered" evidence="1">
    <location>
        <begin position="1"/>
        <end position="72"/>
    </location>
</feature>
<feature type="compositionally biased region" description="Low complexity" evidence="1">
    <location>
        <begin position="560"/>
        <end position="574"/>
    </location>
</feature>
<feature type="compositionally biased region" description="Polar residues" evidence="1">
    <location>
        <begin position="1"/>
        <end position="16"/>
    </location>
</feature>
<feature type="domain" description="PH" evidence="2">
    <location>
        <begin position="149"/>
        <end position="266"/>
    </location>
</feature>
<gene>
    <name evidence="3" type="ORF">BCR42DRAFT_167547</name>
</gene>
<dbReference type="InterPro" id="IPR058155">
    <property type="entry name" value="Skg3/CAF120-like_PH"/>
</dbReference>
<dbReference type="STRING" id="90262.A0A1X2IUD3"/>
<organism evidence="3 4">
    <name type="scientific">Absidia repens</name>
    <dbReference type="NCBI Taxonomy" id="90262"/>
    <lineage>
        <taxon>Eukaryota</taxon>
        <taxon>Fungi</taxon>
        <taxon>Fungi incertae sedis</taxon>
        <taxon>Mucoromycota</taxon>
        <taxon>Mucoromycotina</taxon>
        <taxon>Mucoromycetes</taxon>
        <taxon>Mucorales</taxon>
        <taxon>Cunninghamellaceae</taxon>
        <taxon>Absidia</taxon>
    </lineage>
</organism>
<dbReference type="InterPro" id="IPR001849">
    <property type="entry name" value="PH_domain"/>
</dbReference>
<protein>
    <recommendedName>
        <fullName evidence="2">PH domain-containing protein</fullName>
    </recommendedName>
</protein>
<proteinExistence type="predicted"/>
<dbReference type="OrthoDB" id="5563754at2759"/>
<reference evidence="3 4" key="1">
    <citation type="submission" date="2016-07" db="EMBL/GenBank/DDBJ databases">
        <title>Pervasive Adenine N6-methylation of Active Genes in Fungi.</title>
        <authorList>
            <consortium name="DOE Joint Genome Institute"/>
            <person name="Mondo S.J."/>
            <person name="Dannebaum R.O."/>
            <person name="Kuo R.C."/>
            <person name="Labutti K."/>
            <person name="Haridas S."/>
            <person name="Kuo A."/>
            <person name="Salamov A."/>
            <person name="Ahrendt S.R."/>
            <person name="Lipzen A."/>
            <person name="Sullivan W."/>
            <person name="Andreopoulos W.B."/>
            <person name="Clum A."/>
            <person name="Lindquist E."/>
            <person name="Daum C."/>
            <person name="Ramamoorthy G.K."/>
            <person name="Gryganskyi A."/>
            <person name="Culley D."/>
            <person name="Magnuson J.K."/>
            <person name="James T.Y."/>
            <person name="O'Malley M.A."/>
            <person name="Stajich J.E."/>
            <person name="Spatafora J.W."/>
            <person name="Visel A."/>
            <person name="Grigoriev I.V."/>
        </authorList>
    </citation>
    <scope>NUCLEOTIDE SEQUENCE [LARGE SCALE GENOMIC DNA]</scope>
    <source>
        <strain evidence="3 4">NRRL 1336</strain>
    </source>
</reference>
<dbReference type="SUPFAM" id="SSF50729">
    <property type="entry name" value="PH domain-like"/>
    <property type="match status" value="1"/>
</dbReference>
<dbReference type="Pfam" id="PF25381">
    <property type="entry name" value="PH_26"/>
    <property type="match status" value="1"/>
</dbReference>
<dbReference type="PROSITE" id="PS50003">
    <property type="entry name" value="PH_DOMAIN"/>
    <property type="match status" value="1"/>
</dbReference>